<accession>A0A8H6R866</accession>
<evidence type="ECO:0000313" key="2">
    <source>
        <dbReference type="EMBL" id="KAF7185627.1"/>
    </source>
</evidence>
<evidence type="ECO:0000313" key="3">
    <source>
        <dbReference type="Proteomes" id="UP000660729"/>
    </source>
</evidence>
<feature type="compositionally biased region" description="Basic and acidic residues" evidence="1">
    <location>
        <begin position="403"/>
        <end position="422"/>
    </location>
</feature>
<reference evidence="2" key="1">
    <citation type="submission" date="2020-04" db="EMBL/GenBank/DDBJ databases">
        <title>Draft genome resource of the tomato pathogen Pseudocercospora fuligena.</title>
        <authorList>
            <person name="Zaccaron A."/>
        </authorList>
    </citation>
    <scope>NUCLEOTIDE SEQUENCE</scope>
    <source>
        <strain evidence="2">PF001</strain>
    </source>
</reference>
<dbReference type="OrthoDB" id="10494869at2759"/>
<evidence type="ECO:0000256" key="1">
    <source>
        <dbReference type="SAM" id="MobiDB-lite"/>
    </source>
</evidence>
<sequence length="445" mass="49336">MTINFLPIFDSWCGEGGNQWHPCFMTIKRRGNPETINGHVETGKTCKHDDRKNPHSKAAREELNAAVWDAYKARDPGRLRYTIERLLRLVMCAPHAREFDAGNITRDVREWVNTLAEMVSRRKPDDVVPKFDESKFGSRRTKKRKLSAEDPEDPLGSQDVPQRKFMRYNAGLVSAEASPYAATGLASNSGALDPDLFDSPNSPFRSDSIDPALRGPVNSEGQSSLHSASAEIAVHDHAGHTDQSSCGSRSLSSSSSSTAVSTESSSTSQASFGSDSFDLQPDADVNFDLLTQSHIQDLIPVCSFCGRDAGQNHKPLCQVFQSNKAYVSLGDYCLSGRCIGGTRSFCDEDACWNLWCEDETHRRWSDKMHASTCFWNLNMTPAEADSPNSSADARIKSLIKSPAQRDERDSEVAEAAGDRWNEWEQIEGPQIMEQVTNGSHEDRHV</sequence>
<keyword evidence="3" id="KW-1185">Reference proteome</keyword>
<dbReference type="AlphaFoldDB" id="A0A8H6R866"/>
<gene>
    <name evidence="2" type="ORF">HII31_13022</name>
</gene>
<dbReference type="EMBL" id="JABCIY010000314">
    <property type="protein sequence ID" value="KAF7185627.1"/>
    <property type="molecule type" value="Genomic_DNA"/>
</dbReference>
<dbReference type="Proteomes" id="UP000660729">
    <property type="component" value="Unassembled WGS sequence"/>
</dbReference>
<feature type="region of interest" description="Disordered" evidence="1">
    <location>
        <begin position="193"/>
        <end position="273"/>
    </location>
</feature>
<feature type="region of interest" description="Disordered" evidence="1">
    <location>
        <begin position="127"/>
        <end position="162"/>
    </location>
</feature>
<feature type="compositionally biased region" description="Basic and acidic residues" evidence="1">
    <location>
        <begin position="127"/>
        <end position="136"/>
    </location>
</feature>
<protein>
    <submittedName>
        <fullName evidence="2">Uncharacterized protein</fullName>
    </submittedName>
</protein>
<name>A0A8H6R866_9PEZI</name>
<comment type="caution">
    <text evidence="2">The sequence shown here is derived from an EMBL/GenBank/DDBJ whole genome shotgun (WGS) entry which is preliminary data.</text>
</comment>
<organism evidence="2 3">
    <name type="scientific">Pseudocercospora fuligena</name>
    <dbReference type="NCBI Taxonomy" id="685502"/>
    <lineage>
        <taxon>Eukaryota</taxon>
        <taxon>Fungi</taxon>
        <taxon>Dikarya</taxon>
        <taxon>Ascomycota</taxon>
        <taxon>Pezizomycotina</taxon>
        <taxon>Dothideomycetes</taxon>
        <taxon>Dothideomycetidae</taxon>
        <taxon>Mycosphaerellales</taxon>
        <taxon>Mycosphaerellaceae</taxon>
        <taxon>Pseudocercospora</taxon>
    </lineage>
</organism>
<proteinExistence type="predicted"/>
<feature type="compositionally biased region" description="Low complexity" evidence="1">
    <location>
        <begin position="244"/>
        <end position="273"/>
    </location>
</feature>
<feature type="region of interest" description="Disordered" evidence="1">
    <location>
        <begin position="399"/>
        <end position="445"/>
    </location>
</feature>